<evidence type="ECO:0000259" key="3">
    <source>
        <dbReference type="Pfam" id="PF00582"/>
    </source>
</evidence>
<keyword evidence="5" id="KW-1185">Reference proteome</keyword>
<gene>
    <name evidence="4" type="ORF">A4R35_03560</name>
</gene>
<keyword evidence="2" id="KW-1133">Transmembrane helix</keyword>
<keyword evidence="2" id="KW-0472">Membrane</keyword>
<evidence type="ECO:0000256" key="2">
    <source>
        <dbReference type="SAM" id="Phobius"/>
    </source>
</evidence>
<accession>A0A328VAF5</accession>
<organism evidence="4 5">
    <name type="scientific">Thermogemmatispora tikiterensis</name>
    <dbReference type="NCBI Taxonomy" id="1825093"/>
    <lineage>
        <taxon>Bacteria</taxon>
        <taxon>Bacillati</taxon>
        <taxon>Chloroflexota</taxon>
        <taxon>Ktedonobacteria</taxon>
        <taxon>Thermogemmatisporales</taxon>
        <taxon>Thermogemmatisporaceae</taxon>
        <taxon>Thermogemmatispora</taxon>
    </lineage>
</organism>
<feature type="transmembrane region" description="Helical" evidence="2">
    <location>
        <begin position="20"/>
        <end position="38"/>
    </location>
</feature>
<proteinExistence type="predicted"/>
<dbReference type="OrthoDB" id="153903at2"/>
<dbReference type="InterPro" id="IPR006016">
    <property type="entry name" value="UspA"/>
</dbReference>
<dbReference type="Proteomes" id="UP000248706">
    <property type="component" value="Unassembled WGS sequence"/>
</dbReference>
<dbReference type="RefSeq" id="WP_112426633.1">
    <property type="nucleotide sequence ID" value="NZ_MCIF01000002.1"/>
</dbReference>
<dbReference type="EMBL" id="MCIF01000002">
    <property type="protein sequence ID" value="RAQ94597.1"/>
    <property type="molecule type" value="Genomic_DNA"/>
</dbReference>
<keyword evidence="2" id="KW-0812">Transmembrane</keyword>
<protein>
    <recommendedName>
        <fullName evidence="3">UspA domain-containing protein</fullName>
    </recommendedName>
</protein>
<dbReference type="Gene3D" id="3.40.50.620">
    <property type="entry name" value="HUPs"/>
    <property type="match status" value="1"/>
</dbReference>
<evidence type="ECO:0000313" key="4">
    <source>
        <dbReference type="EMBL" id="RAQ94597.1"/>
    </source>
</evidence>
<comment type="caution">
    <text evidence="4">The sequence shown here is derived from an EMBL/GenBank/DDBJ whole genome shotgun (WGS) entry which is preliminary data.</text>
</comment>
<dbReference type="Pfam" id="PF00582">
    <property type="entry name" value="Usp"/>
    <property type="match status" value="1"/>
</dbReference>
<reference evidence="4 5" key="1">
    <citation type="submission" date="2016-08" db="EMBL/GenBank/DDBJ databases">
        <title>Analysis of Carbohydrate Active Enzymes in Thermogemmatispora T81 Reveals Carbohydrate Degradation Ability.</title>
        <authorList>
            <person name="Tomazini A."/>
            <person name="Lal S."/>
            <person name="Stott M."/>
            <person name="Henrissat B."/>
            <person name="Polikarpov I."/>
            <person name="Sparling R."/>
            <person name="Levin D.B."/>
        </authorList>
    </citation>
    <scope>NUCLEOTIDE SEQUENCE [LARGE SCALE GENOMIC DNA]</scope>
    <source>
        <strain evidence="4 5">T81</strain>
    </source>
</reference>
<dbReference type="AlphaFoldDB" id="A0A328VAF5"/>
<dbReference type="CDD" id="cd00293">
    <property type="entry name" value="USP-like"/>
    <property type="match status" value="1"/>
</dbReference>
<evidence type="ECO:0000256" key="1">
    <source>
        <dbReference type="SAM" id="MobiDB-lite"/>
    </source>
</evidence>
<sequence>MLAMLVATSTNPLLITPTGVVIALLFAASIIGVLGWMLHLPPETELSRTASRAVRSLNKMTRILVPLLHCSEETDRALALALQMARHRNGSVWALAVIEVPFMLPLDATLGEEEKRVQALIERARSVARQSQTPSTLTVRLLKARQAGPAIVYEATQSAADLIIVANCPVRVRGSLQQIDPAVEYVLKHAPCEVLVLSGARVPPSREQEPAPLTLQHASGVEPQRGSPTHEASQELSGTSR</sequence>
<feature type="region of interest" description="Disordered" evidence="1">
    <location>
        <begin position="203"/>
        <end position="241"/>
    </location>
</feature>
<dbReference type="SUPFAM" id="SSF52402">
    <property type="entry name" value="Adenine nucleotide alpha hydrolases-like"/>
    <property type="match status" value="1"/>
</dbReference>
<evidence type="ECO:0000313" key="5">
    <source>
        <dbReference type="Proteomes" id="UP000248706"/>
    </source>
</evidence>
<feature type="compositionally biased region" description="Polar residues" evidence="1">
    <location>
        <begin position="226"/>
        <end position="241"/>
    </location>
</feature>
<dbReference type="InterPro" id="IPR014729">
    <property type="entry name" value="Rossmann-like_a/b/a_fold"/>
</dbReference>
<name>A0A328VAF5_9CHLR</name>
<feature type="domain" description="UspA" evidence="3">
    <location>
        <begin position="61"/>
        <end position="197"/>
    </location>
</feature>